<dbReference type="SUPFAM" id="SSF55804">
    <property type="entry name" value="Phoshotransferase/anion transport protein"/>
    <property type="match status" value="1"/>
</dbReference>
<dbReference type="GO" id="GO:0030295">
    <property type="term" value="F:protein kinase activator activity"/>
    <property type="evidence" value="ECO:0007669"/>
    <property type="project" value="TreeGrafter"/>
</dbReference>
<keyword evidence="3" id="KW-1185">Reference proteome</keyword>
<evidence type="ECO:0000259" key="1">
    <source>
        <dbReference type="PROSITE" id="PS51094"/>
    </source>
</evidence>
<dbReference type="RefSeq" id="WP_188026831.1">
    <property type="nucleotide sequence ID" value="NZ_JACHGR010000006.1"/>
</dbReference>
<gene>
    <name evidence="2" type="ORF">HNR75_002029</name>
</gene>
<reference evidence="2 3" key="1">
    <citation type="submission" date="2020-08" db="EMBL/GenBank/DDBJ databases">
        <title>Genomic Encyclopedia of Type Strains, Phase IV (KMG-IV): sequencing the most valuable type-strain genomes for metagenomic binning, comparative biology and taxonomic classification.</title>
        <authorList>
            <person name="Goeker M."/>
        </authorList>
    </citation>
    <scope>NUCLEOTIDE SEQUENCE [LARGE SCALE GENOMIC DNA]</scope>
    <source>
        <strain evidence="2 3">DSM 22975</strain>
    </source>
</reference>
<dbReference type="PANTHER" id="PTHR47738">
    <property type="entry name" value="PTS SYSTEM FRUCTOSE-LIKE EIIA COMPONENT-RELATED"/>
    <property type="match status" value="1"/>
</dbReference>
<name>A0A841GDU0_9GAMM</name>
<protein>
    <submittedName>
        <fullName evidence="2">PTS system galactitol-specific IIA component</fullName>
    </submittedName>
</protein>
<dbReference type="InterPro" id="IPR002178">
    <property type="entry name" value="PTS_EIIA_type-2_dom"/>
</dbReference>
<dbReference type="AlphaFoldDB" id="A0A841GDU0"/>
<dbReference type="Proteomes" id="UP000585721">
    <property type="component" value="Unassembled WGS sequence"/>
</dbReference>
<dbReference type="CDD" id="cd00211">
    <property type="entry name" value="PTS_IIA_fru"/>
    <property type="match status" value="1"/>
</dbReference>
<dbReference type="Pfam" id="PF00359">
    <property type="entry name" value="PTS_EIIA_2"/>
    <property type="match status" value="1"/>
</dbReference>
<evidence type="ECO:0000313" key="3">
    <source>
        <dbReference type="Proteomes" id="UP000585721"/>
    </source>
</evidence>
<dbReference type="PROSITE" id="PS51094">
    <property type="entry name" value="PTS_EIIA_TYPE_2"/>
    <property type="match status" value="1"/>
</dbReference>
<dbReference type="NCBIfam" id="NF007236">
    <property type="entry name" value="PRK09665.1"/>
    <property type="match status" value="1"/>
</dbReference>
<evidence type="ECO:0000313" key="2">
    <source>
        <dbReference type="EMBL" id="MBB6056099.1"/>
    </source>
</evidence>
<organism evidence="2 3">
    <name type="scientific">Tolumonas osonensis</name>
    <dbReference type="NCBI Taxonomy" id="675874"/>
    <lineage>
        <taxon>Bacteria</taxon>
        <taxon>Pseudomonadati</taxon>
        <taxon>Pseudomonadota</taxon>
        <taxon>Gammaproteobacteria</taxon>
        <taxon>Aeromonadales</taxon>
        <taxon>Aeromonadaceae</taxon>
        <taxon>Tolumonas</taxon>
    </lineage>
</organism>
<accession>A0A841GDU0</accession>
<sequence>MKNMQLFVRDNIFFEDHFDALKHIGAAMLNAGVVKNTYPQALLDREKDYPTGIALEGYSIAIPHCSADNAISPAIYLIRPNAPVPFDQADDTGKVNAQLIIALIVTDPKDQLVLLRNLFTNIQDSDFFYALLNAEDEETLVSTFKNKIFNQEGVCHEA</sequence>
<dbReference type="PANTHER" id="PTHR47738:SF4">
    <property type="entry name" value="PTS SYSTEM GALACTITOL-SPECIFIC EIIA COMPONENT"/>
    <property type="match status" value="1"/>
</dbReference>
<proteinExistence type="predicted"/>
<dbReference type="InterPro" id="IPR016152">
    <property type="entry name" value="PTrfase/Anion_transptr"/>
</dbReference>
<comment type="caution">
    <text evidence="2">The sequence shown here is derived from an EMBL/GenBank/DDBJ whole genome shotgun (WGS) entry which is preliminary data.</text>
</comment>
<dbReference type="EMBL" id="JACHGR010000006">
    <property type="protein sequence ID" value="MBB6056099.1"/>
    <property type="molecule type" value="Genomic_DNA"/>
</dbReference>
<feature type="domain" description="PTS EIIA type-2" evidence="1">
    <location>
        <begin position="1"/>
        <end position="147"/>
    </location>
</feature>
<dbReference type="Gene3D" id="3.40.930.10">
    <property type="entry name" value="Mannitol-specific EII, Chain A"/>
    <property type="match status" value="1"/>
</dbReference>
<dbReference type="InterPro" id="IPR051541">
    <property type="entry name" value="PTS_SugarTrans_NitroReg"/>
</dbReference>